<dbReference type="Pfam" id="PF14559">
    <property type="entry name" value="TPR_19"/>
    <property type="match status" value="2"/>
</dbReference>
<accession>A0A376GMJ4</accession>
<dbReference type="Gene3D" id="1.25.40.10">
    <property type="entry name" value="Tetratricopeptide repeat domain"/>
    <property type="match status" value="2"/>
</dbReference>
<protein>
    <submittedName>
        <fullName evidence="2">Predicted methyltransferase (Contains TPR repeat)</fullName>
    </submittedName>
</protein>
<dbReference type="GO" id="GO:0008168">
    <property type="term" value="F:methyltransferase activity"/>
    <property type="evidence" value="ECO:0007669"/>
    <property type="project" value="UniProtKB-KW"/>
</dbReference>
<dbReference type="NCBIfam" id="TIGR04390">
    <property type="entry name" value="OMP_YaiO_dom"/>
    <property type="match status" value="1"/>
</dbReference>
<evidence type="ECO:0000313" key="3">
    <source>
        <dbReference type="Proteomes" id="UP000254737"/>
    </source>
</evidence>
<feature type="domain" description="YaiO beta-barrel" evidence="1">
    <location>
        <begin position="181"/>
        <end position="353"/>
    </location>
</feature>
<dbReference type="EMBL" id="UFXS01000001">
    <property type="protein sequence ID" value="STD59567.1"/>
    <property type="molecule type" value="Genomic_DNA"/>
</dbReference>
<dbReference type="AlphaFoldDB" id="A0A376GMJ4"/>
<dbReference type="Proteomes" id="UP000254737">
    <property type="component" value="Unassembled WGS sequence"/>
</dbReference>
<keyword evidence="2" id="KW-0808">Transferase</keyword>
<dbReference type="GO" id="GO:0032259">
    <property type="term" value="P:methylation"/>
    <property type="evidence" value="ECO:0007669"/>
    <property type="project" value="UniProtKB-KW"/>
</dbReference>
<evidence type="ECO:0000259" key="1">
    <source>
        <dbReference type="Pfam" id="PF19413"/>
    </source>
</evidence>
<dbReference type="RefSeq" id="WP_115001652.1">
    <property type="nucleotide sequence ID" value="NZ_JAIKTW010000003.1"/>
</dbReference>
<evidence type="ECO:0000313" key="2">
    <source>
        <dbReference type="EMBL" id="STD59567.1"/>
    </source>
</evidence>
<dbReference type="SUPFAM" id="SSF48452">
    <property type="entry name" value="TPR-like"/>
    <property type="match status" value="1"/>
</dbReference>
<gene>
    <name evidence="2" type="ORF">NCTC13456_03229</name>
</gene>
<name>A0A376GMJ4_9FLAO</name>
<keyword evidence="2" id="KW-0489">Methyltransferase</keyword>
<proteinExistence type="predicted"/>
<sequence>MIQKSFLRKTLFTLTFLPLFSYSQESKSSDDLFQEARHKAFEEKDYATAKKLALQALDQSPEYTDIAVFLGRIYTWNDETEEARKVFQNVEKNMDPSTDFYLAYTSLEYWNDNYTEAVSIIDRGLIKYPKNEELLLLKAKVLNSNNAYEEASKTIKELLAINPKNTEARELANRIEINNTKNAISVNYNYSHFDKQFADDWHQVSVSYKRQTSLGSLIFKVNYANKFKDNGVQYEVEAYPRLSKTFYMYVGGGYSDSDGIFPKYRTGASLYANLPKSFEAELGYRQLHFSDDVWMFTGSIGKYYKNYWFNLRAFVTPSNNNISHSYTFTTRYYTGDASNYLSLAIGTGISPEDFNNNLLEDTTYKLKSFKIGADYNFSISELNLISIGANYYNQEYRPNQKGNQFDVSVSYSRKF</sequence>
<organism evidence="2 3">
    <name type="scientific">Empedobacter falsenii</name>
    <dbReference type="NCBI Taxonomy" id="343874"/>
    <lineage>
        <taxon>Bacteria</taxon>
        <taxon>Pseudomonadati</taxon>
        <taxon>Bacteroidota</taxon>
        <taxon>Flavobacteriia</taxon>
        <taxon>Flavobacteriales</taxon>
        <taxon>Weeksellaceae</taxon>
        <taxon>Empedobacter</taxon>
    </lineage>
</organism>
<dbReference type="Pfam" id="PF19413">
    <property type="entry name" value="YaiO"/>
    <property type="match status" value="1"/>
</dbReference>
<dbReference type="STRING" id="343874.GCA_000805695_03193"/>
<dbReference type="InterPro" id="IPR011990">
    <property type="entry name" value="TPR-like_helical_dom_sf"/>
</dbReference>
<dbReference type="InterPro" id="IPR030887">
    <property type="entry name" value="Beta-barrel_YaiO"/>
</dbReference>
<reference evidence="2 3" key="1">
    <citation type="submission" date="2018-06" db="EMBL/GenBank/DDBJ databases">
        <authorList>
            <consortium name="Pathogen Informatics"/>
            <person name="Doyle S."/>
        </authorList>
    </citation>
    <scope>NUCLEOTIDE SEQUENCE [LARGE SCALE GENOMIC DNA]</scope>
    <source>
        <strain evidence="2 3">NCTC13456</strain>
    </source>
</reference>